<dbReference type="Proteomes" id="UP001177021">
    <property type="component" value="Unassembled WGS sequence"/>
</dbReference>
<reference evidence="1" key="1">
    <citation type="submission" date="2023-10" db="EMBL/GenBank/DDBJ databases">
        <authorList>
            <person name="Rodriguez Cubillos JULIANA M."/>
            <person name="De Vega J."/>
        </authorList>
    </citation>
    <scope>NUCLEOTIDE SEQUENCE</scope>
</reference>
<gene>
    <name evidence="1" type="ORF">MILVUS5_LOCUS39259</name>
</gene>
<name>A0ACB0M7E7_TRIPR</name>
<protein>
    <submittedName>
        <fullName evidence="1">Uncharacterized protein</fullName>
    </submittedName>
</protein>
<proteinExistence type="predicted"/>
<comment type="caution">
    <text evidence="1">The sequence shown here is derived from an EMBL/GenBank/DDBJ whole genome shotgun (WGS) entry which is preliminary data.</text>
</comment>
<evidence type="ECO:0000313" key="1">
    <source>
        <dbReference type="EMBL" id="CAJ2676535.1"/>
    </source>
</evidence>
<keyword evidence="2" id="KW-1185">Reference proteome</keyword>
<accession>A0ACB0M7E7</accession>
<organism evidence="1 2">
    <name type="scientific">Trifolium pratense</name>
    <name type="common">Red clover</name>
    <dbReference type="NCBI Taxonomy" id="57577"/>
    <lineage>
        <taxon>Eukaryota</taxon>
        <taxon>Viridiplantae</taxon>
        <taxon>Streptophyta</taxon>
        <taxon>Embryophyta</taxon>
        <taxon>Tracheophyta</taxon>
        <taxon>Spermatophyta</taxon>
        <taxon>Magnoliopsida</taxon>
        <taxon>eudicotyledons</taxon>
        <taxon>Gunneridae</taxon>
        <taxon>Pentapetalae</taxon>
        <taxon>rosids</taxon>
        <taxon>fabids</taxon>
        <taxon>Fabales</taxon>
        <taxon>Fabaceae</taxon>
        <taxon>Papilionoideae</taxon>
        <taxon>50 kb inversion clade</taxon>
        <taxon>NPAAA clade</taxon>
        <taxon>Hologalegina</taxon>
        <taxon>IRL clade</taxon>
        <taxon>Trifolieae</taxon>
        <taxon>Trifolium</taxon>
    </lineage>
</organism>
<evidence type="ECO:0000313" key="2">
    <source>
        <dbReference type="Proteomes" id="UP001177021"/>
    </source>
</evidence>
<sequence length="118" mass="13105">MSYLHLMLEEHPDVKSVFLTGKCTPQTTNSWIFLGLGKKDNVPEASLWRKTFGEDIIIANIDSGVLPESESKSFSDEDMGPIPTRWRGICQTDKDNSDNFHAARPYFGPARSGFVGPG</sequence>
<dbReference type="EMBL" id="CASHSV030000823">
    <property type="protein sequence ID" value="CAJ2676535.1"/>
    <property type="molecule type" value="Genomic_DNA"/>
</dbReference>